<evidence type="ECO:0000256" key="2">
    <source>
        <dbReference type="ARBA" id="ARBA00022741"/>
    </source>
</evidence>
<evidence type="ECO:0000256" key="3">
    <source>
        <dbReference type="ARBA" id="ARBA00022840"/>
    </source>
</evidence>
<organism evidence="5 6">
    <name type="scientific">Litchfieldella rifensis</name>
    <dbReference type="NCBI Taxonomy" id="762643"/>
    <lineage>
        <taxon>Bacteria</taxon>
        <taxon>Pseudomonadati</taxon>
        <taxon>Pseudomonadota</taxon>
        <taxon>Gammaproteobacteria</taxon>
        <taxon>Oceanospirillales</taxon>
        <taxon>Halomonadaceae</taxon>
        <taxon>Litchfieldella</taxon>
    </lineage>
</organism>
<keyword evidence="1" id="KW-0813">Transport</keyword>
<keyword evidence="2" id="KW-0547">Nucleotide-binding</keyword>
<name>A0ABV7LLA2_9GAMM</name>
<accession>A0ABV7LLA2</accession>
<dbReference type="PANTHER" id="PTHR43023">
    <property type="entry name" value="PROTEIN TRIGALACTOSYLDIACYLGLYCEROL 3, CHLOROPLASTIC"/>
    <property type="match status" value="1"/>
</dbReference>
<dbReference type="SMART" id="SM00382">
    <property type="entry name" value="AAA"/>
    <property type="match status" value="1"/>
</dbReference>
<dbReference type="PROSITE" id="PS50893">
    <property type="entry name" value="ABC_TRANSPORTER_2"/>
    <property type="match status" value="1"/>
</dbReference>
<dbReference type="Proteomes" id="UP001595579">
    <property type="component" value="Unassembled WGS sequence"/>
</dbReference>
<dbReference type="PROSITE" id="PS00211">
    <property type="entry name" value="ABC_TRANSPORTER_1"/>
    <property type="match status" value="1"/>
</dbReference>
<dbReference type="EMBL" id="JBHRUG010000009">
    <property type="protein sequence ID" value="MFC3282788.1"/>
    <property type="molecule type" value="Genomic_DNA"/>
</dbReference>
<evidence type="ECO:0000313" key="6">
    <source>
        <dbReference type="Proteomes" id="UP001595579"/>
    </source>
</evidence>
<comment type="caution">
    <text evidence="5">The sequence shown here is derived from an EMBL/GenBank/DDBJ whole genome shotgun (WGS) entry which is preliminary data.</text>
</comment>
<feature type="domain" description="ABC transporter" evidence="4">
    <location>
        <begin position="3"/>
        <end position="241"/>
    </location>
</feature>
<dbReference type="InterPro" id="IPR027417">
    <property type="entry name" value="P-loop_NTPase"/>
</dbReference>
<dbReference type="Gene3D" id="3.40.50.300">
    <property type="entry name" value="P-loop containing nucleotide triphosphate hydrolases"/>
    <property type="match status" value="1"/>
</dbReference>
<proteinExistence type="predicted"/>
<dbReference type="SUPFAM" id="SSF52540">
    <property type="entry name" value="P-loop containing nucleoside triphosphate hydrolases"/>
    <property type="match status" value="1"/>
</dbReference>
<dbReference type="PANTHER" id="PTHR43023:SF3">
    <property type="entry name" value="PROTEIN TRIGALACTOSYLDIACYLGLYCEROL 3, CHLOROPLASTIC"/>
    <property type="match status" value="1"/>
</dbReference>
<dbReference type="InterPro" id="IPR017871">
    <property type="entry name" value="ABC_transporter-like_CS"/>
</dbReference>
<keyword evidence="3 5" id="KW-0067">ATP-binding</keyword>
<dbReference type="InterPro" id="IPR003439">
    <property type="entry name" value="ABC_transporter-like_ATP-bd"/>
</dbReference>
<dbReference type="RefSeq" id="WP_386771862.1">
    <property type="nucleotide sequence ID" value="NZ_JBHRUG010000009.1"/>
</dbReference>
<sequence length="256" mass="27510">MPVRLEGLETRFGQQRVHHGLDLEVRRGEALGIVGGSGSGKSVLLSVIALLKTPSAGQLMLFGEPVDTRMTETSLIPLRRRIGVMFQHGALFSSLTVLENVMLPLREHTRLPLVLVEEFARLKIALVGLPVEAAGRYPRELSGGMLKRAGVARALALDPELLLLDEPSAGLDPVSAAEVDGLLDTLHKALGLTMLLVTHDLDSLFTVTDRVAFLGEGRLMAVAPASELADSEVPMVARYFGNARARRFLGDPQGGP</sequence>
<reference evidence="6" key="1">
    <citation type="journal article" date="2019" name="Int. J. Syst. Evol. Microbiol.">
        <title>The Global Catalogue of Microorganisms (GCM) 10K type strain sequencing project: providing services to taxonomists for standard genome sequencing and annotation.</title>
        <authorList>
            <consortium name="The Broad Institute Genomics Platform"/>
            <consortium name="The Broad Institute Genome Sequencing Center for Infectious Disease"/>
            <person name="Wu L."/>
            <person name="Ma J."/>
        </authorList>
    </citation>
    <scope>NUCLEOTIDE SEQUENCE [LARGE SCALE GENOMIC DNA]</scope>
    <source>
        <strain evidence="6">CECT 7698</strain>
    </source>
</reference>
<dbReference type="GO" id="GO:0005524">
    <property type="term" value="F:ATP binding"/>
    <property type="evidence" value="ECO:0007669"/>
    <property type="project" value="UniProtKB-KW"/>
</dbReference>
<dbReference type="Pfam" id="PF00005">
    <property type="entry name" value="ABC_tran"/>
    <property type="match status" value="1"/>
</dbReference>
<keyword evidence="6" id="KW-1185">Reference proteome</keyword>
<evidence type="ECO:0000256" key="1">
    <source>
        <dbReference type="ARBA" id="ARBA00022448"/>
    </source>
</evidence>
<dbReference type="InterPro" id="IPR003593">
    <property type="entry name" value="AAA+_ATPase"/>
</dbReference>
<evidence type="ECO:0000313" key="5">
    <source>
        <dbReference type="EMBL" id="MFC3282788.1"/>
    </source>
</evidence>
<gene>
    <name evidence="5" type="ORF">ACFOEV_04100</name>
</gene>
<protein>
    <submittedName>
        <fullName evidence="5">ABC transporter ATP-binding protein</fullName>
    </submittedName>
</protein>
<evidence type="ECO:0000259" key="4">
    <source>
        <dbReference type="PROSITE" id="PS50893"/>
    </source>
</evidence>